<dbReference type="EMBL" id="MT143502">
    <property type="protein sequence ID" value="QJA97532.1"/>
    <property type="molecule type" value="Genomic_DNA"/>
</dbReference>
<evidence type="ECO:0000313" key="1">
    <source>
        <dbReference type="EMBL" id="QJA97532.1"/>
    </source>
</evidence>
<accession>A0A6M3LVH9</accession>
<name>A0A6M3LVH9_9ZZZZ</name>
<sequence>MFKKFMKNKKERYIKELELSKEDKEKIDFKLDPLLKNKKCLICKSKKVYMDVFPLKIEANKKLNKDIFHRRLFVRRFCENCGYSQFFDLEHLNVDY</sequence>
<proteinExistence type="predicted"/>
<gene>
    <name evidence="1" type="ORF">MM415B06162_0008</name>
</gene>
<dbReference type="AlphaFoldDB" id="A0A6M3LVH9"/>
<protein>
    <submittedName>
        <fullName evidence="1">Uncharacterized protein</fullName>
    </submittedName>
</protein>
<reference evidence="1" key="1">
    <citation type="submission" date="2020-03" db="EMBL/GenBank/DDBJ databases">
        <title>The deep terrestrial virosphere.</title>
        <authorList>
            <person name="Holmfeldt K."/>
            <person name="Nilsson E."/>
            <person name="Simone D."/>
            <person name="Lopez-Fernandez M."/>
            <person name="Wu X."/>
            <person name="de Brujin I."/>
            <person name="Lundin D."/>
            <person name="Andersson A."/>
            <person name="Bertilsson S."/>
            <person name="Dopson M."/>
        </authorList>
    </citation>
    <scope>NUCLEOTIDE SEQUENCE</scope>
    <source>
        <strain evidence="1">MM415B06162</strain>
    </source>
</reference>
<organism evidence="1">
    <name type="scientific">viral metagenome</name>
    <dbReference type="NCBI Taxonomy" id="1070528"/>
    <lineage>
        <taxon>unclassified sequences</taxon>
        <taxon>metagenomes</taxon>
        <taxon>organismal metagenomes</taxon>
    </lineage>
</organism>